<feature type="compositionally biased region" description="Polar residues" evidence="2">
    <location>
        <begin position="1183"/>
        <end position="1201"/>
    </location>
</feature>
<feature type="compositionally biased region" description="Basic and acidic residues" evidence="2">
    <location>
        <begin position="1398"/>
        <end position="1412"/>
    </location>
</feature>
<feature type="region of interest" description="Disordered" evidence="2">
    <location>
        <begin position="270"/>
        <end position="433"/>
    </location>
</feature>
<feature type="compositionally biased region" description="Polar residues" evidence="2">
    <location>
        <begin position="844"/>
        <end position="854"/>
    </location>
</feature>
<accession>A0A9Q0RRE0</accession>
<feature type="compositionally biased region" description="Basic and acidic residues" evidence="2">
    <location>
        <begin position="1563"/>
        <end position="1581"/>
    </location>
</feature>
<dbReference type="GO" id="GO:0030154">
    <property type="term" value="P:cell differentiation"/>
    <property type="evidence" value="ECO:0007669"/>
    <property type="project" value="TreeGrafter"/>
</dbReference>
<feature type="compositionally biased region" description="Basic and acidic residues" evidence="2">
    <location>
        <begin position="581"/>
        <end position="611"/>
    </location>
</feature>
<feature type="compositionally biased region" description="Basic and acidic residues" evidence="2">
    <location>
        <begin position="670"/>
        <end position="683"/>
    </location>
</feature>
<feature type="compositionally biased region" description="Polar residues" evidence="2">
    <location>
        <begin position="1068"/>
        <end position="1077"/>
    </location>
</feature>
<evidence type="ECO:0000313" key="5">
    <source>
        <dbReference type="Proteomes" id="UP001142055"/>
    </source>
</evidence>
<feature type="compositionally biased region" description="Low complexity" evidence="2">
    <location>
        <begin position="1078"/>
        <end position="1096"/>
    </location>
</feature>
<feature type="region of interest" description="Disordered" evidence="2">
    <location>
        <begin position="100"/>
        <end position="123"/>
    </location>
</feature>
<feature type="domain" description="BAT2 N-terminal" evidence="3">
    <location>
        <begin position="62"/>
        <end position="153"/>
    </location>
</feature>
<feature type="compositionally biased region" description="Low complexity" evidence="2">
    <location>
        <begin position="548"/>
        <end position="558"/>
    </location>
</feature>
<name>A0A9Q0RRE0_BLOTA</name>
<feature type="compositionally biased region" description="Polar residues" evidence="2">
    <location>
        <begin position="2087"/>
        <end position="2098"/>
    </location>
</feature>
<feature type="compositionally biased region" description="Low complexity" evidence="2">
    <location>
        <begin position="641"/>
        <end position="651"/>
    </location>
</feature>
<feature type="region of interest" description="Disordered" evidence="2">
    <location>
        <begin position="2288"/>
        <end position="2418"/>
    </location>
</feature>
<feature type="compositionally biased region" description="Basic residues" evidence="2">
    <location>
        <begin position="1512"/>
        <end position="1526"/>
    </location>
</feature>
<feature type="compositionally biased region" description="Polar residues" evidence="2">
    <location>
        <begin position="236"/>
        <end position="247"/>
    </location>
</feature>
<dbReference type="OMA" id="MQQDLPW"/>
<keyword evidence="1" id="KW-0597">Phosphoprotein</keyword>
<feature type="compositionally biased region" description="Polar residues" evidence="2">
    <location>
        <begin position="1021"/>
        <end position="1038"/>
    </location>
</feature>
<feature type="compositionally biased region" description="Polar residues" evidence="2">
    <location>
        <begin position="2293"/>
        <end position="2309"/>
    </location>
</feature>
<reference evidence="4" key="1">
    <citation type="submission" date="2022-12" db="EMBL/GenBank/DDBJ databases">
        <title>Genome assemblies of Blomia tropicalis.</title>
        <authorList>
            <person name="Cui Y."/>
        </authorList>
    </citation>
    <scope>NUCLEOTIDE SEQUENCE</scope>
    <source>
        <tissue evidence="4">Adult mites</tissue>
    </source>
</reference>
<feature type="compositionally biased region" description="Basic and acidic residues" evidence="2">
    <location>
        <begin position="998"/>
        <end position="1010"/>
    </location>
</feature>
<feature type="compositionally biased region" description="Low complexity" evidence="2">
    <location>
        <begin position="360"/>
        <end position="377"/>
    </location>
</feature>
<feature type="compositionally biased region" description="Polar residues" evidence="2">
    <location>
        <begin position="1582"/>
        <end position="1609"/>
    </location>
</feature>
<feature type="compositionally biased region" description="Low complexity" evidence="2">
    <location>
        <begin position="1263"/>
        <end position="1284"/>
    </location>
</feature>
<feature type="compositionally biased region" description="Low complexity" evidence="2">
    <location>
        <begin position="2321"/>
        <end position="2345"/>
    </location>
</feature>
<evidence type="ECO:0000259" key="3">
    <source>
        <dbReference type="Pfam" id="PF07001"/>
    </source>
</evidence>
<feature type="compositionally biased region" description="Polar residues" evidence="2">
    <location>
        <begin position="1"/>
        <end position="10"/>
    </location>
</feature>
<feature type="compositionally biased region" description="Basic and acidic residues" evidence="2">
    <location>
        <begin position="1223"/>
        <end position="1262"/>
    </location>
</feature>
<feature type="compositionally biased region" description="Low complexity" evidence="2">
    <location>
        <begin position="13"/>
        <end position="64"/>
    </location>
</feature>
<feature type="region of interest" description="Disordered" evidence="2">
    <location>
        <begin position="2131"/>
        <end position="2157"/>
    </location>
</feature>
<proteinExistence type="predicted"/>
<feature type="compositionally biased region" description="Low complexity" evidence="2">
    <location>
        <begin position="904"/>
        <end position="920"/>
    </location>
</feature>
<dbReference type="Pfam" id="PF07001">
    <property type="entry name" value="BAT2_N"/>
    <property type="match status" value="1"/>
</dbReference>
<evidence type="ECO:0000256" key="1">
    <source>
        <dbReference type="ARBA" id="ARBA00022553"/>
    </source>
</evidence>
<sequence length="2418" mass="261169">MSTESTVTRINENDSSSATSTANVTNDSLSASAASVLSNKSTSSSLATNKSEATSTNSNSASSKQKFSALNINNLYKGKSLENPKASVVVHKHGLQTVGKVGAGRRVPPPANIPSLKSSSSAGNLINNSNINSTSTSISSSNSLTLPSSSTNNSVTGVNIVPTGGQGWVAASGKDDSDSLINNNNKPSENISTCPSITDSISTTLSASNDFFAPTMTNSNTSCSSNERNGSIHGPITQQQQSNNSTIPIHKDRRQTDPYFAQEFPQLLSATGGGNAVAGNSQQQQSQSAKDQVSPGSRVAGTGYEIGGPGRNNHNQSYQHYKDQGGGPEEEVNLIATNTTLLDGPPASMDPQFSATNRLSNSRNNIKSSTSISSNPNFLLPDPPQLSLNSSTNASNTTINQQQRNYQQQFSSSSQYERNSSNHHYRSKTQKEKKFMPVIISETELKSLDKILNQDGECSWAMEAEIDYHAKLDFSDSSSDDDEEPKSKSSGSNNSATNTTSTTTTATTKPVIEKPNSEASKVQSTSSSNPAPVPKDLSSKTKDESSESRSGSVELSSSVPFRQPAQPPLQHDSYRTSYLGRKSDSIYEFNRKDQEFESRRESERYYRESHRSQQLPRGGGNQRETYSNNSAPYQPPPPPSNQVSGQSSSTSRQVDRERGTGGNSGTNRRGNHDEIWRPKRPQDEIASAVMRGRQMRDTDDDIDEPPTSTKKQIDPTSSSGGNGPSDELIPSTTSQSTKDKRGGNDEMRLYERRRDDGFAVRLSDRNERDRYTSSKNSYATNLPPRLQRQAEMQQYREQGSRSNRGQQIDSRYDDSRMLRNQSDRPIGDDLYDPRPRGDRRTPEESSSLRSNQVRSDAGSWRNLKRNDKTNERRDSQIESNRNTLTPPSQQSLDSKPTEDVQVQSRKTSNDSSSSKLTNESPEVEMVNRKSSTTTEPVTANDPVPNKCPEESAGIKKQDDRSESVDVDGNCLPSRRSIDMERPQRSNTNQSKSSTTENRNYDPSKPSDRGGVRNQPHVSRPDVSSSNNRSNGPKQQLSHSDSREFHRSGDSSRQPQQQQQQLNRKDSYRSGSNNVPSTQQPLPMQPPSVQSQQQQQPKTALLPTPGTDEPKKIAFTPSPESVESRHTPPQPDKAATPPVINPIGTTGQPGIPSQHVYPISAPIIRSVVRTAYGPPASGKAAFSGTESVVANKQQSPPAQSITPPVRSGGDNPKSSGEIKSQPNPKRDVNPRETRSGGRRGEPKDSIRRHESGRSVRHERDRKISTSSRSSNNASSAPNNSTTVNNQGDLDDEWETASDMSDNVEVRDYSSSTNRPSNTGKTMSGSNSSEQRQGPKSGQTMVRVGQERQNQAPPPRDDLRGRGRRGGGRDDRREQTSETTNYRGSNRSSMVPPSQTGYSRNERGRTESRNDGRGRTGSFRNAPPPPMSGSGSSKTNQSSQQSIRGANSDGIVNAMSKISLDDSKKQTPPRNNSSTNPSNNVEEDGGDLDIYNGNKGRRGRSSSNVSNSMGNKPSTRRKERSKSKGRARGNREPRPHETSQTTTQSQRSYSQQQQPSTTSTVVDSKGAENRQERPNESKPKSDLKPNQSNQQQTVSRTFQQASNTKQVPVSNQQKSATTASTQQTGPSSHPSTSSTKSNSFEQHDSGVESGDQPPSTSSTCTSQRSSPGNEENRVVTSTATISSKLATSTNSSSNVKCSTTTTSTINNEKNKPKSSADVKLTNSNTNKISDLIVGTLIYENTKLKEANKVLSKIEEGVDPTTTSTAAKVAASVPSVPHPSSSVAEELSLKFASVKKVWDNPPPPTSQPTVSESSTERKNSLLSLNSPVEKNQQQQANFNKPQQTIGAFNSVLQVPQRPLSYHCPPPIPLSFPNGNYFGILSGQMSTSPPSIAMNSDGHRTNYQQAQSAQPSYGQTQQTVNFHQNSLVQTPTSPPTQLYSNPLAATAVANPVGNSGSFGQPFGQMDATINAFNAHQNPSQMHSVIPHQHFMPTVQPASQQNVAAAFNQHVAAMNPAAAALIANQNQASLFMAQLAHQQSQHGMDPQMMSKFSLAAAVNQNNVMAANNMLKSQGGYGQPNQQVGANAHGQPSLHQGSMNQMTSAQQGTANWAANQAAAVAQTQSYGAAQLAGHYVSNQSGPTQSNSGFNRQPSRNQIDPTQQQSALRSFFQANMMNVDALQMNHHAAQYAALNHIGHGGHHDAGRQQQAALAMQQAAAVSRHQGQAAAAAAQFAAAQQPNALNQNWPTHMQQQQKFIIPTIPNRHILQMFAGNAAVAQQHPVSMVPSGQVPIGMAPGVSNNHRTSPSGSISLGGSATIPAPIQRPNNNGPKNGSSNIGNNSQYSRNNNGNKFNDQSRSGGNGNNGKGRNYYNHNNNNRNSTTPSPSSKSVVSVSEMNGTTTPVIVNNNNNPVPTTVVDSATNN</sequence>
<feature type="compositionally biased region" description="Low complexity" evidence="2">
    <location>
        <begin position="385"/>
        <end position="419"/>
    </location>
</feature>
<organism evidence="4 5">
    <name type="scientific">Blomia tropicalis</name>
    <name type="common">Mite</name>
    <dbReference type="NCBI Taxonomy" id="40697"/>
    <lineage>
        <taxon>Eukaryota</taxon>
        <taxon>Metazoa</taxon>
        <taxon>Ecdysozoa</taxon>
        <taxon>Arthropoda</taxon>
        <taxon>Chelicerata</taxon>
        <taxon>Arachnida</taxon>
        <taxon>Acari</taxon>
        <taxon>Acariformes</taxon>
        <taxon>Sarcoptiformes</taxon>
        <taxon>Astigmata</taxon>
        <taxon>Glycyphagoidea</taxon>
        <taxon>Echimyopodidae</taxon>
        <taxon>Blomia</taxon>
    </lineage>
</organism>
<feature type="region of interest" description="Disordered" evidence="2">
    <location>
        <begin position="1172"/>
        <end position="1716"/>
    </location>
</feature>
<feature type="region of interest" description="Disordered" evidence="2">
    <location>
        <begin position="2065"/>
        <end position="2101"/>
    </location>
</feature>
<feature type="compositionally biased region" description="Low complexity" evidence="2">
    <location>
        <begin position="1610"/>
        <end position="1637"/>
    </location>
</feature>
<feature type="region of interest" description="Disordered" evidence="2">
    <location>
        <begin position="221"/>
        <end position="250"/>
    </location>
</feature>
<dbReference type="EMBL" id="JAPWDV010000001">
    <property type="protein sequence ID" value="KAJ6223719.1"/>
    <property type="molecule type" value="Genomic_DNA"/>
</dbReference>
<evidence type="ECO:0000313" key="4">
    <source>
        <dbReference type="EMBL" id="KAJ6223719.1"/>
    </source>
</evidence>
<feature type="compositionally biased region" description="Polar residues" evidence="2">
    <location>
        <begin position="517"/>
        <end position="530"/>
    </location>
</feature>
<evidence type="ECO:0000256" key="2">
    <source>
        <dbReference type="SAM" id="MobiDB-lite"/>
    </source>
</evidence>
<feature type="compositionally biased region" description="Basic and acidic residues" evidence="2">
    <location>
        <begin position="737"/>
        <end position="772"/>
    </location>
</feature>
<feature type="compositionally biased region" description="Low complexity" evidence="2">
    <location>
        <begin position="2361"/>
        <end position="2412"/>
    </location>
</feature>
<feature type="compositionally biased region" description="Low complexity" evidence="2">
    <location>
        <begin position="1466"/>
        <end position="1478"/>
    </location>
</feature>
<comment type="caution">
    <text evidence="4">The sequence shown here is derived from an EMBL/GenBank/DDBJ whole genome shotgun (WGS) entry which is preliminary data.</text>
</comment>
<feature type="compositionally biased region" description="Polar residues" evidence="2">
    <location>
        <begin position="877"/>
        <end position="894"/>
    </location>
</feature>
<feature type="region of interest" description="Disordered" evidence="2">
    <location>
        <begin position="475"/>
        <end position="1155"/>
    </location>
</feature>
<feature type="compositionally biased region" description="Polar residues" evidence="2">
    <location>
        <begin position="706"/>
        <end position="719"/>
    </location>
</feature>
<feature type="compositionally biased region" description="Polar residues" evidence="2">
    <location>
        <begin position="1375"/>
        <end position="1397"/>
    </location>
</feature>
<protein>
    <recommendedName>
        <fullName evidence="3">BAT2 N-terminal domain-containing protein</fullName>
    </recommendedName>
</protein>
<feature type="compositionally biased region" description="Basic and acidic residues" evidence="2">
    <location>
        <begin position="1039"/>
        <end position="1049"/>
    </location>
</feature>
<feature type="compositionally biased region" description="Low complexity" evidence="2">
    <location>
        <begin position="1536"/>
        <end position="1558"/>
    </location>
</feature>
<feature type="compositionally biased region" description="Low complexity" evidence="2">
    <location>
        <begin position="1651"/>
        <end position="1665"/>
    </location>
</feature>
<dbReference type="InterPro" id="IPR033184">
    <property type="entry name" value="PRRC2"/>
</dbReference>
<feature type="compositionally biased region" description="Polar residues" evidence="2">
    <location>
        <begin position="1672"/>
        <end position="1684"/>
    </location>
</feature>
<feature type="compositionally biased region" description="Basic and acidic residues" evidence="2">
    <location>
        <begin position="1353"/>
        <end position="1374"/>
    </location>
</feature>
<feature type="compositionally biased region" description="Low complexity" evidence="2">
    <location>
        <begin position="1499"/>
        <end position="1509"/>
    </location>
</feature>
<gene>
    <name evidence="4" type="ORF">RDWZM_002264</name>
</gene>
<dbReference type="PANTHER" id="PTHR14038">
    <property type="entry name" value="BAT2 HLA-B-ASSOCIATED TRANSCRIPT 2"/>
    <property type="match status" value="1"/>
</dbReference>
<feature type="compositionally biased region" description="Polar residues" evidence="2">
    <location>
        <begin position="984"/>
        <end position="997"/>
    </location>
</feature>
<feature type="compositionally biased region" description="Basic and acidic residues" evidence="2">
    <location>
        <begin position="947"/>
        <end position="963"/>
    </location>
</feature>
<feature type="region of interest" description="Disordered" evidence="2">
    <location>
        <begin position="1"/>
        <end position="64"/>
    </location>
</feature>
<feature type="compositionally biased region" description="Basic and acidic residues" evidence="2">
    <location>
        <begin position="864"/>
        <end position="876"/>
    </location>
</feature>
<keyword evidence="5" id="KW-1185">Reference proteome</keyword>
<feature type="compositionally biased region" description="Low complexity" evidence="2">
    <location>
        <begin position="488"/>
        <end position="509"/>
    </location>
</feature>
<dbReference type="InterPro" id="IPR009738">
    <property type="entry name" value="BAT2_N"/>
</dbReference>
<feature type="compositionally biased region" description="Polar residues" evidence="2">
    <location>
        <begin position="1307"/>
        <end position="1338"/>
    </location>
</feature>
<dbReference type="Proteomes" id="UP001142055">
    <property type="component" value="Chromosome 1"/>
</dbReference>
<feature type="compositionally biased region" description="Polar residues" evidence="2">
    <location>
        <begin position="1693"/>
        <end position="1705"/>
    </location>
</feature>
<feature type="region of interest" description="Disordered" evidence="2">
    <location>
        <begin position="1793"/>
        <end position="1817"/>
    </location>
</feature>
<feature type="compositionally biased region" description="Basic and acidic residues" evidence="2">
    <location>
        <begin position="537"/>
        <end position="547"/>
    </location>
</feature>
<feature type="compositionally biased region" description="Polar residues" evidence="2">
    <location>
        <begin position="1211"/>
        <end position="1222"/>
    </location>
</feature>
<feature type="compositionally biased region" description="Polar residues" evidence="2">
    <location>
        <begin position="790"/>
        <end position="809"/>
    </location>
</feature>
<feature type="compositionally biased region" description="Basic and acidic residues" evidence="2">
    <location>
        <begin position="810"/>
        <end position="843"/>
    </location>
</feature>
<feature type="compositionally biased region" description="Low complexity" evidence="2">
    <location>
        <begin position="1426"/>
        <end position="1440"/>
    </location>
</feature>
<feature type="compositionally biased region" description="Polar residues" evidence="2">
    <location>
        <begin position="928"/>
        <end position="937"/>
    </location>
</feature>
<dbReference type="PANTHER" id="PTHR14038:SF0">
    <property type="entry name" value="LP18708P"/>
    <property type="match status" value="1"/>
</dbReference>